<sequence>MNSTLRLLSLFLIVKFVRSEVDEYLYESQQQCSTKNNLLSCAKYRTLRYLTTIGHQYGIIGNETSDSPVRLIKMDRYHQEPELFPTARQLPGDSEFTKFLKFAQRQLNYYMGTQGIVFDLPEGAEILEQNRSYGVEEGRGKKKKAAIVLMPLIILFKLFKIKIMVAMVLASLVFIKKAIMLAALILPSILQHLKHCSKTHYVHHPPVHHHEDVHDHEDFGGGLSGGYYGGYSKDYER</sequence>
<reference evidence="3" key="1">
    <citation type="submission" date="2019-08" db="EMBL/GenBank/DDBJ databases">
        <title>The genome of the North American firefly Photinus pyralis.</title>
        <authorList>
            <consortium name="Photinus pyralis genome working group"/>
            <person name="Fallon T.R."/>
            <person name="Sander Lower S.E."/>
            <person name="Weng J.-K."/>
        </authorList>
    </citation>
    <scope>NUCLEOTIDE SEQUENCE</scope>
    <source>
        <strain evidence="3">TRF0915ILg1</strain>
        <tissue evidence="3">Whole body</tissue>
    </source>
</reference>
<keyword evidence="4" id="KW-1185">Reference proteome</keyword>
<dbReference type="GO" id="GO:0016020">
    <property type="term" value="C:membrane"/>
    <property type="evidence" value="ECO:0007669"/>
    <property type="project" value="TreeGrafter"/>
</dbReference>
<comment type="caution">
    <text evidence="3">The sequence shown here is derived from an EMBL/GenBank/DDBJ whole genome shotgun (WGS) entry which is preliminary data.</text>
</comment>
<keyword evidence="1" id="KW-0812">Transmembrane</keyword>
<name>A0A8K0GFM2_IGNLU</name>
<gene>
    <name evidence="3" type="ORF">ILUMI_08814</name>
</gene>
<proteinExistence type="predicted"/>
<dbReference type="Proteomes" id="UP000801492">
    <property type="component" value="Unassembled WGS sequence"/>
</dbReference>
<evidence type="ECO:0000256" key="1">
    <source>
        <dbReference type="SAM" id="Phobius"/>
    </source>
</evidence>
<dbReference type="OrthoDB" id="7475263at2759"/>
<keyword evidence="1" id="KW-1133">Transmembrane helix</keyword>
<feature type="transmembrane region" description="Helical" evidence="1">
    <location>
        <begin position="148"/>
        <end position="175"/>
    </location>
</feature>
<feature type="non-terminal residue" evidence="3">
    <location>
        <position position="1"/>
    </location>
</feature>
<evidence type="ECO:0000256" key="2">
    <source>
        <dbReference type="SAM" id="SignalP"/>
    </source>
</evidence>
<dbReference type="Pfam" id="PF07898">
    <property type="entry name" value="DUF1676"/>
    <property type="match status" value="1"/>
</dbReference>
<evidence type="ECO:0000313" key="3">
    <source>
        <dbReference type="EMBL" id="KAF2897361.1"/>
    </source>
</evidence>
<feature type="signal peptide" evidence="2">
    <location>
        <begin position="1"/>
        <end position="19"/>
    </location>
</feature>
<dbReference type="AlphaFoldDB" id="A0A8K0GFM2"/>
<accession>A0A8K0GFM2</accession>
<keyword evidence="2" id="KW-0732">Signal</keyword>
<dbReference type="PANTHER" id="PTHR21879">
    <property type="entry name" value="FI03362P-RELATED-RELATED"/>
    <property type="match status" value="1"/>
</dbReference>
<dbReference type="PANTHER" id="PTHR21879:SF22">
    <property type="entry name" value="FI03362P-RELATED"/>
    <property type="match status" value="1"/>
</dbReference>
<protein>
    <submittedName>
        <fullName evidence="3">Uncharacterized protein</fullName>
    </submittedName>
</protein>
<organism evidence="3 4">
    <name type="scientific">Ignelater luminosus</name>
    <name type="common">Cucubano</name>
    <name type="synonym">Pyrophorus luminosus</name>
    <dbReference type="NCBI Taxonomy" id="2038154"/>
    <lineage>
        <taxon>Eukaryota</taxon>
        <taxon>Metazoa</taxon>
        <taxon>Ecdysozoa</taxon>
        <taxon>Arthropoda</taxon>
        <taxon>Hexapoda</taxon>
        <taxon>Insecta</taxon>
        <taxon>Pterygota</taxon>
        <taxon>Neoptera</taxon>
        <taxon>Endopterygota</taxon>
        <taxon>Coleoptera</taxon>
        <taxon>Polyphaga</taxon>
        <taxon>Elateriformia</taxon>
        <taxon>Elateroidea</taxon>
        <taxon>Elateridae</taxon>
        <taxon>Agrypninae</taxon>
        <taxon>Pyrophorini</taxon>
        <taxon>Ignelater</taxon>
    </lineage>
</organism>
<keyword evidence="1" id="KW-0472">Membrane</keyword>
<evidence type="ECO:0000313" key="4">
    <source>
        <dbReference type="Proteomes" id="UP000801492"/>
    </source>
</evidence>
<dbReference type="EMBL" id="VTPC01004248">
    <property type="protein sequence ID" value="KAF2897361.1"/>
    <property type="molecule type" value="Genomic_DNA"/>
</dbReference>
<feature type="chain" id="PRO_5035452629" evidence="2">
    <location>
        <begin position="20"/>
        <end position="237"/>
    </location>
</feature>
<dbReference type="InterPro" id="IPR012464">
    <property type="entry name" value="DUF1676"/>
</dbReference>